<keyword evidence="2" id="KW-1185">Reference proteome</keyword>
<dbReference type="EMBL" id="BRXW01000134">
    <property type="protein sequence ID" value="GMI09160.1"/>
    <property type="molecule type" value="Genomic_DNA"/>
</dbReference>
<dbReference type="OrthoDB" id="189040at2759"/>
<organism evidence="1 2">
    <name type="scientific">Triparma laevis f. longispina</name>
    <dbReference type="NCBI Taxonomy" id="1714387"/>
    <lineage>
        <taxon>Eukaryota</taxon>
        <taxon>Sar</taxon>
        <taxon>Stramenopiles</taxon>
        <taxon>Ochrophyta</taxon>
        <taxon>Bolidophyceae</taxon>
        <taxon>Parmales</taxon>
        <taxon>Triparmaceae</taxon>
        <taxon>Triparma</taxon>
    </lineage>
</organism>
<sequence length="538" mass="59680">MEQSRASLHAFTSQYITSASLMADWLDDQMNKGNLGVHSALRALNQIVEDVEDRQTTLASVTSESIGISHSYSTSQTPWMREVFDLSKDKSDLGSSENQLDPRANVARCLLSCVEKVKKLKDVQTALSEKWTHGPGGGYTPSSIYSGNGDEHGVFETILGAGGDGVEGDGVFGDQEGEKEMWGDLQDLSETEENLLVKWREVAVENDKKLRAKQNFQPTGAEDSKFLVKVDPVELPVTLRYQPHPSEVAKSINNKKAKEYAEATEKKRIEDHWKKAKTVLEDKKREKAEREGKSAVGLAVEAFQEGDDTRELDKLQKLQRFRSSRRQELFDYSLNGGKYDALKMQVGGSFADDDLSEEEEDQAAIVERAQNGMSDAFAAVDAKVKSGLRTKKHKIKVAQEEETIGKFPFKLNRYTIDSRMRPVKLWKGGVNQTDVPPLVSGEDEAREVSTVALVVPTQFVGGGKVCSSHRLLKKASKDPNELFKDSPCLSRADMASNKMDSKIPSGQSFDSHSAIEPENVSDIDIRKYAHNWGPILGC</sequence>
<reference evidence="2" key="1">
    <citation type="journal article" date="2023" name="Commun. Biol.">
        <title>Genome analysis of Parmales, the sister group of diatoms, reveals the evolutionary specialization of diatoms from phago-mixotrophs to photoautotrophs.</title>
        <authorList>
            <person name="Ban H."/>
            <person name="Sato S."/>
            <person name="Yoshikawa S."/>
            <person name="Yamada K."/>
            <person name="Nakamura Y."/>
            <person name="Ichinomiya M."/>
            <person name="Sato N."/>
            <person name="Blanc-Mathieu R."/>
            <person name="Endo H."/>
            <person name="Kuwata A."/>
            <person name="Ogata H."/>
        </authorList>
    </citation>
    <scope>NUCLEOTIDE SEQUENCE [LARGE SCALE GENOMIC DNA]</scope>
    <source>
        <strain evidence="2">NIES 3700</strain>
    </source>
</reference>
<evidence type="ECO:0000313" key="1">
    <source>
        <dbReference type="EMBL" id="GMI09160.1"/>
    </source>
</evidence>
<name>A0A9W7FBL2_9STRA</name>
<accession>A0A9W7FBL2</accession>
<gene>
    <name evidence="1" type="ORF">TrLO_g12371</name>
</gene>
<protein>
    <submittedName>
        <fullName evidence="1">Uncharacterized protein</fullName>
    </submittedName>
</protein>
<evidence type="ECO:0000313" key="2">
    <source>
        <dbReference type="Proteomes" id="UP001165122"/>
    </source>
</evidence>
<comment type="caution">
    <text evidence="1">The sequence shown here is derived from an EMBL/GenBank/DDBJ whole genome shotgun (WGS) entry which is preliminary data.</text>
</comment>
<dbReference type="Proteomes" id="UP001165122">
    <property type="component" value="Unassembled WGS sequence"/>
</dbReference>
<proteinExistence type="predicted"/>
<dbReference type="AlphaFoldDB" id="A0A9W7FBL2"/>